<sequence length="245" mass="29098">MIRIFRVDHTNELSKDDPHFEYIDVTKDTNIKEKYINSRPVKKMTPSSIPLYLENYVVWTKDTLLMKSIHNDLEKEVDETEVSKAIIGYYELRDAPVVVFYLDDQELEFLKSRNKATNVIYEFYDPDGPWGAYSVWYLLPGEKEMGYSLASSYSLRLKEFKDRPRMFYFTENDRLFCSTIGTRFCVIEVDEILDSPHSYYDIAEKVYKFYMKADADLQSYRIRTRRLAKYLGKPVKFLGETFLPE</sequence>
<accession>C5MJ22</accession>
<dbReference type="Proteomes" id="UP000002037">
    <property type="component" value="Unassembled WGS sequence"/>
</dbReference>
<dbReference type="AlphaFoldDB" id="C5MJ22"/>
<dbReference type="EMBL" id="GG692405">
    <property type="protein sequence ID" value="EER30281.1"/>
    <property type="molecule type" value="Genomic_DNA"/>
</dbReference>
<organism evidence="1 2">
    <name type="scientific">Candida tropicalis (strain ATCC MYA-3404 / T1)</name>
    <name type="common">Yeast</name>
    <dbReference type="NCBI Taxonomy" id="294747"/>
    <lineage>
        <taxon>Eukaryota</taxon>
        <taxon>Fungi</taxon>
        <taxon>Dikarya</taxon>
        <taxon>Ascomycota</taxon>
        <taxon>Saccharomycotina</taxon>
        <taxon>Pichiomycetes</taxon>
        <taxon>Debaryomycetaceae</taxon>
        <taxon>Candida/Lodderomyces clade</taxon>
        <taxon>Candida</taxon>
    </lineage>
</organism>
<dbReference type="HOGENOM" id="CLU_1137874_0_0_1"/>
<evidence type="ECO:0000313" key="1">
    <source>
        <dbReference type="EMBL" id="EER30281.1"/>
    </source>
</evidence>
<gene>
    <name evidence="1" type="ORF">CTRG_06065</name>
</gene>
<name>C5MJ22_CANTT</name>
<protein>
    <submittedName>
        <fullName evidence="1">Uncharacterized protein</fullName>
    </submittedName>
</protein>
<dbReference type="VEuPathDB" id="FungiDB:CTRG_06065"/>
<proteinExistence type="predicted"/>
<dbReference type="GeneID" id="8298714"/>
<dbReference type="RefSeq" id="XP_002546587.1">
    <property type="nucleotide sequence ID" value="XM_002546541.1"/>
</dbReference>
<reference evidence="1 2" key="1">
    <citation type="journal article" date="2009" name="Nature">
        <title>Evolution of pathogenicity and sexual reproduction in eight Candida genomes.</title>
        <authorList>
            <person name="Butler G."/>
            <person name="Rasmussen M.D."/>
            <person name="Lin M.F."/>
            <person name="Santos M.A."/>
            <person name="Sakthikumar S."/>
            <person name="Munro C.A."/>
            <person name="Rheinbay E."/>
            <person name="Grabherr M."/>
            <person name="Forche A."/>
            <person name="Reedy J.L."/>
            <person name="Agrafioti I."/>
            <person name="Arnaud M.B."/>
            <person name="Bates S."/>
            <person name="Brown A.J."/>
            <person name="Brunke S."/>
            <person name="Costanzo M.C."/>
            <person name="Fitzpatrick D.A."/>
            <person name="de Groot P.W."/>
            <person name="Harris D."/>
            <person name="Hoyer L.L."/>
            <person name="Hube B."/>
            <person name="Klis F.M."/>
            <person name="Kodira C."/>
            <person name="Lennard N."/>
            <person name="Logue M.E."/>
            <person name="Martin R."/>
            <person name="Neiman A.M."/>
            <person name="Nikolaou E."/>
            <person name="Quail M.A."/>
            <person name="Quinn J."/>
            <person name="Santos M.C."/>
            <person name="Schmitzberger F.F."/>
            <person name="Sherlock G."/>
            <person name="Shah P."/>
            <person name="Silverstein K.A."/>
            <person name="Skrzypek M.S."/>
            <person name="Soll D."/>
            <person name="Staggs R."/>
            <person name="Stansfield I."/>
            <person name="Stumpf M.P."/>
            <person name="Sudbery P.E."/>
            <person name="Srikantha T."/>
            <person name="Zeng Q."/>
            <person name="Berman J."/>
            <person name="Berriman M."/>
            <person name="Heitman J."/>
            <person name="Gow N.A."/>
            <person name="Lorenz M.C."/>
            <person name="Birren B.W."/>
            <person name="Kellis M."/>
            <person name="Cuomo C.A."/>
        </authorList>
    </citation>
    <scope>NUCLEOTIDE SEQUENCE [LARGE SCALE GENOMIC DNA]</scope>
    <source>
        <strain evidence="2">ATCC MYA-3404 / T1</strain>
    </source>
</reference>
<dbReference type="KEGG" id="ctp:CTRG_06065"/>
<keyword evidence="2" id="KW-1185">Reference proteome</keyword>
<evidence type="ECO:0000313" key="2">
    <source>
        <dbReference type="Proteomes" id="UP000002037"/>
    </source>
</evidence>